<protein>
    <submittedName>
        <fullName evidence="3">Uncharacterized protein</fullName>
    </submittedName>
</protein>
<feature type="compositionally biased region" description="Acidic residues" evidence="2">
    <location>
        <begin position="1575"/>
        <end position="1585"/>
    </location>
</feature>
<feature type="compositionally biased region" description="Low complexity" evidence="2">
    <location>
        <begin position="1557"/>
        <end position="1566"/>
    </location>
</feature>
<feature type="compositionally biased region" description="Basic residues" evidence="2">
    <location>
        <begin position="923"/>
        <end position="933"/>
    </location>
</feature>
<dbReference type="SUPFAM" id="SSF48371">
    <property type="entry name" value="ARM repeat"/>
    <property type="match status" value="1"/>
</dbReference>
<feature type="compositionally biased region" description="Polar residues" evidence="2">
    <location>
        <begin position="201"/>
        <end position="210"/>
    </location>
</feature>
<feature type="region of interest" description="Disordered" evidence="2">
    <location>
        <begin position="150"/>
        <end position="268"/>
    </location>
</feature>
<feature type="coiled-coil region" evidence="1">
    <location>
        <begin position="823"/>
        <end position="861"/>
    </location>
</feature>
<reference evidence="3 4" key="1">
    <citation type="submission" date="2020-04" db="EMBL/GenBank/DDBJ databases">
        <title>Perkinsus olseni comparative genomics.</title>
        <authorList>
            <person name="Bogema D.R."/>
        </authorList>
    </citation>
    <scope>NUCLEOTIDE SEQUENCE [LARGE SCALE GENOMIC DNA]</scope>
    <source>
        <strain evidence="3">ATCC PRA-205</strain>
    </source>
</reference>
<evidence type="ECO:0000256" key="2">
    <source>
        <dbReference type="SAM" id="MobiDB-lite"/>
    </source>
</evidence>
<evidence type="ECO:0000313" key="4">
    <source>
        <dbReference type="Proteomes" id="UP000574390"/>
    </source>
</evidence>
<sequence length="1605" mass="171829">MGVLSLPAGVVRWLISLGVLKERVDLGQAAEQADQTVQLSHRAKQHLMGGCMIAEAVAAVVVLHACVWESSRQVLKRTGTAASSSLQSAISSGSTRDPLPRWKAVAEALSEHMDVVLDDTICQDLAAAADESLAVELLLEVYTVLRAYQQQHTKQKGPPKISEAGRQRKQEGYAAASRRRSRSREPSPGSSHKELRRTPGVTRTSRSPSTKAEERTTTIGGPNADSGKGVGSARQPKSGGPTLSGTFLTSTEQSPIKKGGHPSGAGSATLNEVDMEETLPLSDLGVEGSDPIRGIVVSTALATLQLAKPGSLDQSEVVRMVLAGEIYPFTSASLIQWFAAALPQRISDLSVSALCNVVMPALDTKLYGAEVNAAAAALLYLAASRCPREDYLVDTLAREGYIEAITTCIRNCDNDQTRSSLSSAVFQIWQRDGASLVTLFSGHLGRTHAEFLPVAHSLVASLSQHGEPFYALSPVVDFLLDQLVRKRHCCCAGCAALLGELWTSGLISSKANCADLAEAVLLALQDRASQDPGHEDGHLSYVAASTLVSILEHACRQEDEAMAPAVWRSLVYSLIVALGTQGPPDYSDFVCSLVSEALHKLPCLPVCVLSEPICKLLLERVDGDEMETMGESEKGLLLAIARHPRLTEAAAVEVLSVACKQMVADPPEVDSVERRIVKTLTTRYATSETFALAAAEGCLKEILPSLLQGPGSADAVVSIVGTMARAGSRRRCSAEEDHLRSAVRGLVADLCAAYRSEYAALHPNLLRASRAFPELEEAQDTPDPHTEASDPDQAPLSIAALLPFGTSHRGTYSSSGGPLDSFRSRATARIQELEIQLGAMAEKHKEREDSLESIIRDLEAKVEGGTSLERTARKDGESSPVPRLALSSKTSASAVSPRRNRKDSAPVLARSPRAPVSPPPKDRGKHVARKVHRASLSTEGSHSGGASSVRQKGAILLLAGDVAEECSQLVKAFAKPLEVIYLQYCNQSAGRSPHKHPRHSSDGQHSRRRDSKHQDSSPVIPLLNLLTLLRDAKIIPHITPRSVAEEFISSMEHPIRLPQTIELIAQCAFFGMDQQECKAWSQWLQSMLQHLMNLATLPRGAKGVSDKISMSVDEWNSAVRKLVRRYVRSVIETFDPSTGALHDDSLVPPGFALSSDGTSLYVADKSWSREGRTAKQARQQQASSRPVHTELLYNVNATGSSDASLDSSPRDRRSSAGSAAKRHSGRLRSGSLLNHAGGLAGPSITPPEEAEKFLLGHDRAQKILKEGWLNKSAHAIHKHFLQTQSGGVEASAGLRLPAFTKCLTGFLKLLPDVSSAKLLFRRVAGAGSQEVDVGGLGRAVLASASVTPYTQAAIKEWPSASRLMAEHPDMLLDVAVQSLYQRDFKDLQALRSRLHHYSAGSLPQQTPEQIRRDLAELQGVVVRSGAVQVSIATEERHAPVETAAEDMDPAKPSTPPPEGPEVADAAAAEETHEEFRPRAGSDAADGVHITDSPEPIESPPAENQPASLAPDHSELQEPSAVESAEDGDETEVHSPDSLNQQQREGEDRPGLSEPADVVEAAGGEVAFKSAGGNEETVDLAVENDNDNGGVVAENPSPETDPVQGT</sequence>
<evidence type="ECO:0000313" key="3">
    <source>
        <dbReference type="EMBL" id="KAF4714119.1"/>
    </source>
</evidence>
<accession>A0A7J6QZR1</accession>
<feature type="compositionally biased region" description="Polar residues" evidence="2">
    <location>
        <begin position="935"/>
        <end position="948"/>
    </location>
</feature>
<name>A0A7J6QZR1_PEROL</name>
<proteinExistence type="predicted"/>
<keyword evidence="1" id="KW-0175">Coiled coil</keyword>
<feature type="region of interest" description="Disordered" evidence="2">
    <location>
        <begin position="1198"/>
        <end position="1245"/>
    </location>
</feature>
<dbReference type="Proteomes" id="UP000574390">
    <property type="component" value="Unassembled WGS sequence"/>
</dbReference>
<feature type="region of interest" description="Disordered" evidence="2">
    <location>
        <begin position="866"/>
        <end position="948"/>
    </location>
</feature>
<evidence type="ECO:0000256" key="1">
    <source>
        <dbReference type="SAM" id="Coils"/>
    </source>
</evidence>
<feature type="region of interest" description="Disordered" evidence="2">
    <location>
        <begin position="1432"/>
        <end position="1605"/>
    </location>
</feature>
<gene>
    <name evidence="3" type="ORF">FOZ62_003822</name>
</gene>
<dbReference type="InterPro" id="IPR016024">
    <property type="entry name" value="ARM-type_fold"/>
</dbReference>
<feature type="region of interest" description="Disordered" evidence="2">
    <location>
        <begin position="988"/>
        <end position="1017"/>
    </location>
</feature>
<feature type="compositionally biased region" description="Polar residues" evidence="2">
    <location>
        <begin position="241"/>
        <end position="254"/>
    </location>
</feature>
<feature type="compositionally biased region" description="Low complexity" evidence="2">
    <location>
        <begin position="1198"/>
        <end position="1207"/>
    </location>
</feature>
<dbReference type="EMBL" id="JABANM010025735">
    <property type="protein sequence ID" value="KAF4714119.1"/>
    <property type="molecule type" value="Genomic_DNA"/>
</dbReference>
<organism evidence="3 4">
    <name type="scientific">Perkinsus olseni</name>
    <name type="common">Perkinsus atlanticus</name>
    <dbReference type="NCBI Taxonomy" id="32597"/>
    <lineage>
        <taxon>Eukaryota</taxon>
        <taxon>Sar</taxon>
        <taxon>Alveolata</taxon>
        <taxon>Perkinsozoa</taxon>
        <taxon>Perkinsea</taxon>
        <taxon>Perkinsida</taxon>
        <taxon>Perkinsidae</taxon>
        <taxon>Perkinsus</taxon>
    </lineage>
</organism>
<comment type="caution">
    <text evidence="3">The sequence shown here is derived from an EMBL/GenBank/DDBJ whole genome shotgun (WGS) entry which is preliminary data.</text>
</comment>
<feature type="compositionally biased region" description="Basic and acidic residues" evidence="2">
    <location>
        <begin position="1469"/>
        <end position="1479"/>
    </location>
</feature>